<evidence type="ECO:0000313" key="3">
    <source>
        <dbReference type="Proteomes" id="UP001056109"/>
    </source>
</evidence>
<dbReference type="Pfam" id="PF04607">
    <property type="entry name" value="RelA_SpoT"/>
    <property type="match status" value="1"/>
</dbReference>
<feature type="domain" description="RelA/SpoT" evidence="1">
    <location>
        <begin position="2"/>
        <end position="115"/>
    </location>
</feature>
<evidence type="ECO:0000313" key="2">
    <source>
        <dbReference type="EMBL" id="USR79171.1"/>
    </source>
</evidence>
<dbReference type="InterPro" id="IPR043519">
    <property type="entry name" value="NT_sf"/>
</dbReference>
<dbReference type="InterPro" id="IPR007685">
    <property type="entry name" value="RelA_SpoT"/>
</dbReference>
<dbReference type="SUPFAM" id="SSF81301">
    <property type="entry name" value="Nucleotidyltransferase"/>
    <property type="match status" value="1"/>
</dbReference>
<keyword evidence="3" id="KW-1185">Reference proteome</keyword>
<dbReference type="PANTHER" id="PTHR47837">
    <property type="entry name" value="GTP PYROPHOSPHOKINASE YJBM"/>
    <property type="match status" value="1"/>
</dbReference>
<organism evidence="2 3">
    <name type="scientific">Arcanobacterium pinnipediorum</name>
    <dbReference type="NCBI Taxonomy" id="1503041"/>
    <lineage>
        <taxon>Bacteria</taxon>
        <taxon>Bacillati</taxon>
        <taxon>Actinomycetota</taxon>
        <taxon>Actinomycetes</taxon>
        <taxon>Actinomycetales</taxon>
        <taxon>Actinomycetaceae</taxon>
        <taxon>Arcanobacterium</taxon>
    </lineage>
</organism>
<gene>
    <name evidence="2" type="ORF">NG665_07260</name>
</gene>
<dbReference type="SMART" id="SM00954">
    <property type="entry name" value="RelA_SpoT"/>
    <property type="match status" value="1"/>
</dbReference>
<proteinExistence type="predicted"/>
<evidence type="ECO:0000259" key="1">
    <source>
        <dbReference type="SMART" id="SM00954"/>
    </source>
</evidence>
<protein>
    <submittedName>
        <fullName evidence="2">RelA/SpoT domain-containing protein</fullName>
    </submittedName>
</protein>
<dbReference type="RefSeq" id="WP_252673045.1">
    <property type="nucleotide sequence ID" value="NZ_CP099547.1"/>
</dbReference>
<accession>A0ABY5AIA0</accession>
<dbReference type="Proteomes" id="UP001056109">
    <property type="component" value="Chromosome"/>
</dbReference>
<dbReference type="EMBL" id="CP099547">
    <property type="protein sequence ID" value="USR79171.1"/>
    <property type="molecule type" value="Genomic_DNA"/>
</dbReference>
<reference evidence="2" key="1">
    <citation type="submission" date="2022-06" db="EMBL/GenBank/DDBJ databases">
        <title>Complete Genome Sequence of Arcanobacterium pinnipediorum strain DSM 28752 isolated from a harbour seal.</title>
        <authorList>
            <person name="Borowiak M."/>
            <person name="Kreitlow A."/>
            <person name="Alssahen M."/>
            <person name="Malorny B."/>
            <person name="Laemmler C."/>
            <person name="Prenger-Berninghoff E."/>
            <person name="Siebert U."/>
            <person name="Ploetz M."/>
            <person name="Abdulmawjood A."/>
        </authorList>
    </citation>
    <scope>NUCLEOTIDE SEQUENCE</scope>
    <source>
        <strain evidence="2">DSM 28752</strain>
    </source>
</reference>
<dbReference type="PANTHER" id="PTHR47837:SF1">
    <property type="entry name" value="GTP PYROPHOSPHOKINASE YJBM"/>
    <property type="match status" value="1"/>
</dbReference>
<sequence>MKRVKSIVHKIQRPHGNFELSTLDDVGGCRLIVNSLEDAEKAKKFLVKQLNITDPRQTKDYIEKPKPDGYRSCHLLTRRESNGTKYRVEIQIRTKLQHYWATAIEVFDELYGTSIKSPNNTEAGHEEAPKDLPESLAIVSQLFTLEEDLSAGDKVPKSKEELLQELATMAKFRSAIDDMEDACSDVLESADENKVDSSIFILSFSKDDQFLSVQPYTSEQLDKALETYAQLEQDIESNGHSPTNVVLVHAKGMQELRLAYPNYSANAPDFIKKVRQYFALAEKF</sequence>
<dbReference type="Gene3D" id="3.30.460.10">
    <property type="entry name" value="Beta Polymerase, domain 2"/>
    <property type="match status" value="1"/>
</dbReference>
<dbReference type="CDD" id="cd05399">
    <property type="entry name" value="NT_Rel-Spo_like"/>
    <property type="match status" value="1"/>
</dbReference>
<name>A0ABY5AIA0_9ACTO</name>
<dbReference type="InterPro" id="IPR052366">
    <property type="entry name" value="GTP_Pyrophosphokinase"/>
</dbReference>